<evidence type="ECO:0000313" key="1">
    <source>
        <dbReference type="EMBL" id="KIQ35405.1"/>
    </source>
</evidence>
<dbReference type="SUPFAM" id="SSF54637">
    <property type="entry name" value="Thioesterase/thiol ester dehydrase-isomerase"/>
    <property type="match status" value="1"/>
</dbReference>
<accession>A0A0D0N222</accession>
<comment type="caution">
    <text evidence="1">The sequence shown here is derived from an EMBL/GenBank/DDBJ whole genome shotgun (WGS) entry which is preliminary data.</text>
</comment>
<dbReference type="OrthoDB" id="21822at2"/>
<protein>
    <submittedName>
        <fullName evidence="1">Uncharacterized protein</fullName>
    </submittedName>
</protein>
<organism evidence="1 2">
    <name type="scientific">Variovorax paradoxus</name>
    <dbReference type="NCBI Taxonomy" id="34073"/>
    <lineage>
        <taxon>Bacteria</taxon>
        <taxon>Pseudomonadati</taxon>
        <taxon>Pseudomonadota</taxon>
        <taxon>Betaproteobacteria</taxon>
        <taxon>Burkholderiales</taxon>
        <taxon>Comamonadaceae</taxon>
        <taxon>Variovorax</taxon>
    </lineage>
</organism>
<dbReference type="Pfam" id="PF13279">
    <property type="entry name" value="4HBT_2"/>
    <property type="match status" value="1"/>
</dbReference>
<evidence type="ECO:0000313" key="2">
    <source>
        <dbReference type="Proteomes" id="UP000032067"/>
    </source>
</evidence>
<name>A0A0D0N222_VARPD</name>
<dbReference type="Proteomes" id="UP000032067">
    <property type="component" value="Unassembled WGS sequence"/>
</dbReference>
<dbReference type="CDD" id="cd00586">
    <property type="entry name" value="4HBT"/>
    <property type="match status" value="1"/>
</dbReference>
<dbReference type="Gene3D" id="3.10.129.10">
    <property type="entry name" value="Hotdog Thioesterase"/>
    <property type="match status" value="1"/>
</dbReference>
<dbReference type="RefSeq" id="WP_042577829.1">
    <property type="nucleotide sequence ID" value="NZ_JXQQ01000010.1"/>
</dbReference>
<dbReference type="AlphaFoldDB" id="A0A0D0N222"/>
<reference evidence="1 2" key="1">
    <citation type="submission" date="2014-12" db="EMBL/GenBank/DDBJ databases">
        <title>16Stimator: statistical estimation of ribosomal gene copy numbers from draft genome assemblies.</title>
        <authorList>
            <person name="Perisin M.A."/>
            <person name="Vetter M."/>
            <person name="Gilbert J.A."/>
            <person name="Bergelson J."/>
        </authorList>
    </citation>
    <scope>NUCLEOTIDE SEQUENCE [LARGE SCALE GENOMIC DNA]</scope>
    <source>
        <strain evidence="1 2">MEDvA23</strain>
    </source>
</reference>
<sequence length="145" mass="16359">MKRHEMGLEIGFKHCDPAGIVFYPRYAEMVNDTVEHWFKHGLGVDFDCLHRVRRIAIPTVKLDFEFKAPSRLGEALISTLIVVATGRSSVALEVDFAGQDKRPRLRAEVTFVFVDMESMKSLEIPSDLKRSIEGYRSAAESCGPD</sequence>
<dbReference type="EMBL" id="JXQQ01000010">
    <property type="protein sequence ID" value="KIQ35405.1"/>
    <property type="molecule type" value="Genomic_DNA"/>
</dbReference>
<gene>
    <name evidence="1" type="ORF">RT97_06050</name>
</gene>
<proteinExistence type="predicted"/>
<dbReference type="InterPro" id="IPR029069">
    <property type="entry name" value="HotDog_dom_sf"/>
</dbReference>